<sequence length="90" mass="9985">MCEVINQASEERERERRTAAKMRTTTRYIHPSLLSWLRSIPNTTAVTNVVTQSKCPTLAYWSGLLTTAVTNVVTPSKCPTLAGNATMKKT</sequence>
<comment type="caution">
    <text evidence="1">The sequence shown here is derived from an EMBL/GenBank/DDBJ whole genome shotgun (WGS) entry which is preliminary data.</text>
</comment>
<keyword evidence="2" id="KW-1185">Reference proteome</keyword>
<dbReference type="AlphaFoldDB" id="A0A4C1XIZ9"/>
<evidence type="ECO:0000313" key="1">
    <source>
        <dbReference type="EMBL" id="GBP62247.1"/>
    </source>
</evidence>
<evidence type="ECO:0000313" key="2">
    <source>
        <dbReference type="Proteomes" id="UP000299102"/>
    </source>
</evidence>
<organism evidence="1 2">
    <name type="scientific">Eumeta variegata</name>
    <name type="common">Bagworm moth</name>
    <name type="synonym">Eumeta japonica</name>
    <dbReference type="NCBI Taxonomy" id="151549"/>
    <lineage>
        <taxon>Eukaryota</taxon>
        <taxon>Metazoa</taxon>
        <taxon>Ecdysozoa</taxon>
        <taxon>Arthropoda</taxon>
        <taxon>Hexapoda</taxon>
        <taxon>Insecta</taxon>
        <taxon>Pterygota</taxon>
        <taxon>Neoptera</taxon>
        <taxon>Endopterygota</taxon>
        <taxon>Lepidoptera</taxon>
        <taxon>Glossata</taxon>
        <taxon>Ditrysia</taxon>
        <taxon>Tineoidea</taxon>
        <taxon>Psychidae</taxon>
        <taxon>Oiketicinae</taxon>
        <taxon>Eumeta</taxon>
    </lineage>
</organism>
<protein>
    <submittedName>
        <fullName evidence="1">Uncharacterized protein</fullName>
    </submittedName>
</protein>
<proteinExistence type="predicted"/>
<accession>A0A4C1XIZ9</accession>
<gene>
    <name evidence="1" type="ORF">EVAR_44655_1</name>
</gene>
<name>A0A4C1XIZ9_EUMVA</name>
<reference evidence="1 2" key="1">
    <citation type="journal article" date="2019" name="Commun. Biol.">
        <title>The bagworm genome reveals a unique fibroin gene that provides high tensile strength.</title>
        <authorList>
            <person name="Kono N."/>
            <person name="Nakamura H."/>
            <person name="Ohtoshi R."/>
            <person name="Tomita M."/>
            <person name="Numata K."/>
            <person name="Arakawa K."/>
        </authorList>
    </citation>
    <scope>NUCLEOTIDE SEQUENCE [LARGE SCALE GENOMIC DNA]</scope>
</reference>
<dbReference type="Proteomes" id="UP000299102">
    <property type="component" value="Unassembled WGS sequence"/>
</dbReference>
<dbReference type="EMBL" id="BGZK01000836">
    <property type="protein sequence ID" value="GBP62247.1"/>
    <property type="molecule type" value="Genomic_DNA"/>
</dbReference>